<gene>
    <name evidence="2" type="ORF">JYU34_012028</name>
</gene>
<dbReference type="PANTHER" id="PTHR43775">
    <property type="entry name" value="FATTY ACID SYNTHASE"/>
    <property type="match status" value="1"/>
</dbReference>
<dbReference type="PROSITE" id="PS52004">
    <property type="entry name" value="KS3_2"/>
    <property type="match status" value="1"/>
</dbReference>
<dbReference type="InterPro" id="IPR011032">
    <property type="entry name" value="GroES-like_sf"/>
</dbReference>
<dbReference type="CDD" id="cd05195">
    <property type="entry name" value="enoyl_red"/>
    <property type="match status" value="1"/>
</dbReference>
<feature type="domain" description="Ketosynthase family 3 (KS3)" evidence="1">
    <location>
        <begin position="21"/>
        <end position="430"/>
    </location>
</feature>
<dbReference type="EMBL" id="JAHIBW010000016">
    <property type="protein sequence ID" value="KAG7303504.1"/>
    <property type="molecule type" value="Genomic_DNA"/>
</dbReference>
<protein>
    <recommendedName>
        <fullName evidence="1">Ketosynthase family 3 (KS3) domain-containing protein</fullName>
    </recommendedName>
</protein>
<dbReference type="CDD" id="cd00833">
    <property type="entry name" value="PKS"/>
    <property type="match status" value="1"/>
</dbReference>
<keyword evidence="3" id="KW-1185">Reference proteome</keyword>
<dbReference type="Pfam" id="PF16197">
    <property type="entry name" value="KAsynt_C_assoc"/>
    <property type="match status" value="1"/>
</dbReference>
<dbReference type="Pfam" id="PF02801">
    <property type="entry name" value="Ketoacyl-synt_C"/>
    <property type="match status" value="1"/>
</dbReference>
<dbReference type="Gene3D" id="3.90.180.10">
    <property type="entry name" value="Medium-chain alcohol dehydrogenases, catalytic domain"/>
    <property type="match status" value="1"/>
</dbReference>
<dbReference type="Gene3D" id="3.40.50.720">
    <property type="entry name" value="NAD(P)-binding Rossmann-like Domain"/>
    <property type="match status" value="1"/>
</dbReference>
<dbReference type="Gene3D" id="3.10.129.110">
    <property type="entry name" value="Polyketide synthase dehydratase"/>
    <property type="match status" value="1"/>
</dbReference>
<evidence type="ECO:0000313" key="2">
    <source>
        <dbReference type="EMBL" id="KAG7303504.1"/>
    </source>
</evidence>
<sequence>MAPLPQDPGYAGKSTSPAIRPDAVVISGMSGLYPESRNVQALSEILYNKVNPVNSDNPRWKYYYPEMPEHYGKAPELNTFDAQFFKVYYRLGKNMEPMSRKLLEQTFQALYDAGVSPGELSEKKVGVYVGSGLSETDKAVFYSGHIKGFGLVGCCKTMFANRISYWLNLKSPSMNVDSDCASSMIALERAYESIKTGQCEAAIVGGSNICLHAQTTINVGRVLELCMDGKTKSFDRCADGCARSDAITIFFLQKAKDAKRVYAEVCHVKSEYNSAMLMNLGQARGPVRDPAKLTSFMKNFYDEVGIQPGAVEYVEAFGCANYESETSELVAFGNVFCKQRVKPLLVGSVMSNIGNTEAASGTTALTKVLLGYQTGKLAANLHCENPRDDVDALRSGKMRIVTDHQRFNRSYVAINNMSLFGVNAHALLKGHFKPKDLARYKSNIPHLVLVSGRQESAVQKIFDDLKLHPVDPEEIGLLHNIHEHSISGHLGRGFTILENNKENKTVSLVEKIDYCDDAKRPLWFVYSGMGSQWASMGSQLMRIPVFAAAIERCRLALEPKGIDIIHIITTPEKNIYDDILHSFVGIAAVQIGLTDILREVGLVPDNIIGHSVGELGCAYADGCMTAEETILAAYSRGLVSKQTKLIHGAMAAVGLGYKQVVDLCPPEIQVACHNSSESCTISGPSDAMREFVAKLTAQGIFAREVPCSNIAYHSRYIQDAGPALLKYLKEVIKSPKARSERWLSTSIPKERWDEPLAKFSSAEYHTNNLLNPVLFEETAESVPSNAILIEIAPHGLLQAILKRSLPSTCINIPLTRRGHADNVILLLEAIGKLYMAGCNPKIQALYPPIEYPVSTETRGLSHMIEWAHLEKWSLPLERDSNRRISGAATYGFSLHDDEFNFLNGNIHEGEKILPYTAALVCVWDTLSMSLGAPLRQLSVQFSNVKLNTQPRLYDDKITNLHVQITKGNGRFEVLDDDNSTVISGEIIAIPSTSTPLFRVENEGTKTCLTQQDIYKIFHDKGSYYKGEFRSILSINEEMTRATIPWRGNWITLLDSLIQFRSLRNDYNGITQPRFIQRVTINMQEHSRSKKHIELPLEADYFINLDTTRCAGVAISNVKFREYLPALSKQIALKSSKSQIIQNMGDNDKINVTLRSTEYGDINTIHWEQGLEVTTNDIEVKVKYAGLNIRDARKALGVNVPQLLQKSDLGYGMDFSGVTNNGERVMGIVRGGAASTRLAADPSLLWPVPEHWSLEDAATVPLPYAHAFYCLAIKCELVPRMKILVNGATGALGLAIISIALANDCTIFASVSDAKKKHFLRRIYPAIPEDHIGNSRDSSFSDMVMAKTHGMGCDIVVISGVLGDLKNESIRCAGSCGFILDTSQISSTDNFDFGMNFLTDERNYCSVDFSSVFTMANKKDIKSLQMMVSEGIAKGYVRPLSRVIYEATEAARAFHLLASSRHRGRVLLRLHGNRLAVTPKLTASSIGSHLVLSASADDTLAGGIIDGLIARGAQKIWLHRQQQTNINSDGYMRYKLKKWQKLGVLVNVSNENNIDNGNIQALLRKCNEMGYLEGVYYITASNESEKEARLVIEQLDSATRKLFQSVKCFSVINEIVSVGEEICSKRIDDGFPATMLTLPKLNKFADLGADIKSDDNVGISISEAVELLELAVRSKNPALVAQVQLTSKNMNAEPIRKQSGLGVYFDRVDPDELLSTFDLVLLPTLARGLTTRAEEFDKNENYLMLIPGFDGCYSKYSNICERVKIPAVAIQPGLEYVHEDVAEMGLRLAQVILKKLKPKETFYLMGYSFGVLVALEVAVVLEKHGLQGIVYCVDASPDSFPRELDQSLKDIGVSEDTELQDALAQHMYKVMTGETSKLLTTQLQIAKSWNDKVEAFGLAIRGRIPYSVQYARGVLEAAYSRIQHARQYDAKRLRATPLRSQLVLLRSTSHRASEPADLSLARYSQQEPTVYTLTTDHANALNDLRCANLVNRHLGVDIIEKFRNRNLCDTYILNSDVFLCPDREYDE</sequence>
<dbReference type="SUPFAM" id="SSF51735">
    <property type="entry name" value="NAD(P)-binding Rossmann-fold domains"/>
    <property type="match status" value="1"/>
</dbReference>
<dbReference type="InterPro" id="IPR042104">
    <property type="entry name" value="PKS_dehydratase_sf"/>
</dbReference>
<dbReference type="InterPro" id="IPR020841">
    <property type="entry name" value="PKS_Beta-ketoAc_synthase_dom"/>
</dbReference>
<dbReference type="Pfam" id="PF00109">
    <property type="entry name" value="ketoacyl-synt"/>
    <property type="match status" value="1"/>
</dbReference>
<dbReference type="SMART" id="SM00825">
    <property type="entry name" value="PKS_KS"/>
    <property type="match status" value="1"/>
</dbReference>
<dbReference type="SUPFAM" id="SSF52151">
    <property type="entry name" value="FabD/lysophospholipase-like"/>
    <property type="match status" value="1"/>
</dbReference>
<dbReference type="InterPro" id="IPR036291">
    <property type="entry name" value="NAD(P)-bd_dom_sf"/>
</dbReference>
<accession>A0ABQ7QEA2</accession>
<dbReference type="InterPro" id="IPR032821">
    <property type="entry name" value="PKS_assoc"/>
</dbReference>
<dbReference type="Gene3D" id="3.40.50.1820">
    <property type="entry name" value="alpha/beta hydrolase"/>
    <property type="match status" value="1"/>
</dbReference>
<dbReference type="InterPro" id="IPR016039">
    <property type="entry name" value="Thiolase-like"/>
</dbReference>
<evidence type="ECO:0000259" key="1">
    <source>
        <dbReference type="PROSITE" id="PS52004"/>
    </source>
</evidence>
<proteinExistence type="predicted"/>
<dbReference type="SMART" id="SM00827">
    <property type="entry name" value="PKS_AT"/>
    <property type="match status" value="1"/>
</dbReference>
<dbReference type="Gene3D" id="3.40.47.10">
    <property type="match status" value="1"/>
</dbReference>
<organism evidence="2 3">
    <name type="scientific">Plutella xylostella</name>
    <name type="common">Diamondback moth</name>
    <name type="synonym">Plutella maculipennis</name>
    <dbReference type="NCBI Taxonomy" id="51655"/>
    <lineage>
        <taxon>Eukaryota</taxon>
        <taxon>Metazoa</taxon>
        <taxon>Ecdysozoa</taxon>
        <taxon>Arthropoda</taxon>
        <taxon>Hexapoda</taxon>
        <taxon>Insecta</taxon>
        <taxon>Pterygota</taxon>
        <taxon>Neoptera</taxon>
        <taxon>Endopterygota</taxon>
        <taxon>Lepidoptera</taxon>
        <taxon>Glossata</taxon>
        <taxon>Ditrysia</taxon>
        <taxon>Yponomeutoidea</taxon>
        <taxon>Plutellidae</taxon>
        <taxon>Plutella</taxon>
    </lineage>
</organism>
<evidence type="ECO:0000313" key="3">
    <source>
        <dbReference type="Proteomes" id="UP000823941"/>
    </source>
</evidence>
<dbReference type="InterPro" id="IPR050091">
    <property type="entry name" value="PKS_NRPS_Biosynth_Enz"/>
</dbReference>
<reference evidence="2 3" key="1">
    <citation type="submission" date="2021-06" db="EMBL/GenBank/DDBJ databases">
        <title>A haploid diamondback moth (Plutella xylostella L.) genome assembly resolves 31 chromosomes and identifies a diamide resistance mutation.</title>
        <authorList>
            <person name="Ward C.M."/>
            <person name="Perry K.D."/>
            <person name="Baker G."/>
            <person name="Powis K."/>
            <person name="Heckel D.G."/>
            <person name="Baxter S.W."/>
        </authorList>
    </citation>
    <scope>NUCLEOTIDE SEQUENCE [LARGE SCALE GENOMIC DNA]</scope>
    <source>
        <strain evidence="2 3">LV</strain>
        <tissue evidence="2">Single pupa</tissue>
    </source>
</reference>
<dbReference type="SUPFAM" id="SSF53474">
    <property type="entry name" value="alpha/beta-Hydrolases"/>
    <property type="match status" value="1"/>
</dbReference>
<dbReference type="InterPro" id="IPR014043">
    <property type="entry name" value="Acyl_transferase_dom"/>
</dbReference>
<dbReference type="Pfam" id="PF00698">
    <property type="entry name" value="Acyl_transf_1"/>
    <property type="match status" value="1"/>
</dbReference>
<dbReference type="InterPro" id="IPR014031">
    <property type="entry name" value="Ketoacyl_synth_C"/>
</dbReference>
<dbReference type="SMART" id="SM00829">
    <property type="entry name" value="PKS_ER"/>
    <property type="match status" value="1"/>
</dbReference>
<dbReference type="SUPFAM" id="SSF55048">
    <property type="entry name" value="Probable ACP-binding domain of malonyl-CoA ACP transacylase"/>
    <property type="match status" value="1"/>
</dbReference>
<dbReference type="Proteomes" id="UP000823941">
    <property type="component" value="Chromosome 16"/>
</dbReference>
<dbReference type="InterPro" id="IPR014030">
    <property type="entry name" value="Ketoacyl_synth_N"/>
</dbReference>
<dbReference type="Gene3D" id="3.30.70.3290">
    <property type="match status" value="1"/>
</dbReference>
<name>A0ABQ7QEA2_PLUXY</name>
<comment type="caution">
    <text evidence="2">The sequence shown here is derived from an EMBL/GenBank/DDBJ whole genome shotgun (WGS) entry which is preliminary data.</text>
</comment>
<dbReference type="PANTHER" id="PTHR43775:SF23">
    <property type="entry name" value="FATTY ACID SYNTHASE 3"/>
    <property type="match status" value="1"/>
</dbReference>
<dbReference type="InterPro" id="IPR016036">
    <property type="entry name" value="Malonyl_transacylase_ACP-bd"/>
</dbReference>
<dbReference type="InterPro" id="IPR001227">
    <property type="entry name" value="Ac_transferase_dom_sf"/>
</dbReference>
<dbReference type="SUPFAM" id="SSF50129">
    <property type="entry name" value="GroES-like"/>
    <property type="match status" value="1"/>
</dbReference>
<dbReference type="InterPro" id="IPR029058">
    <property type="entry name" value="AB_hydrolase_fold"/>
</dbReference>
<dbReference type="InterPro" id="IPR020843">
    <property type="entry name" value="ER"/>
</dbReference>
<dbReference type="InterPro" id="IPR016035">
    <property type="entry name" value="Acyl_Trfase/lysoPLipase"/>
</dbReference>
<dbReference type="Gene3D" id="3.40.366.10">
    <property type="entry name" value="Malonyl-Coenzyme A Acyl Carrier Protein, domain 2"/>
    <property type="match status" value="1"/>
</dbReference>
<dbReference type="SUPFAM" id="SSF53901">
    <property type="entry name" value="Thiolase-like"/>
    <property type="match status" value="2"/>
</dbReference>